<feature type="transmembrane region" description="Helical" evidence="1">
    <location>
        <begin position="6"/>
        <end position="26"/>
    </location>
</feature>
<name>A0ABT7PD00_9BACT</name>
<keyword evidence="1" id="KW-1133">Transmembrane helix</keyword>
<reference evidence="2 3" key="1">
    <citation type="submission" date="2023-06" db="EMBL/GenBank/DDBJ databases">
        <title>Roseiconus lacunae JC819 isolated from Gulf of Mannar region, Tamil Nadu.</title>
        <authorList>
            <person name="Pk S."/>
            <person name="Ch S."/>
            <person name="Ch V.R."/>
        </authorList>
    </citation>
    <scope>NUCLEOTIDE SEQUENCE [LARGE SCALE GENOMIC DNA]</scope>
    <source>
        <strain evidence="2 3">JC819</strain>
    </source>
</reference>
<keyword evidence="1" id="KW-0812">Transmembrane</keyword>
<dbReference type="RefSeq" id="WP_289162147.1">
    <property type="nucleotide sequence ID" value="NZ_JASZZN010000002.1"/>
</dbReference>
<dbReference type="Gene3D" id="3.40.30.10">
    <property type="entry name" value="Glutaredoxin"/>
    <property type="match status" value="1"/>
</dbReference>
<protein>
    <submittedName>
        <fullName evidence="2">RedB</fullName>
    </submittedName>
</protein>
<keyword evidence="3" id="KW-1185">Reference proteome</keyword>
<dbReference type="Proteomes" id="UP001239462">
    <property type="component" value="Unassembled WGS sequence"/>
</dbReference>
<dbReference type="EMBL" id="JASZZN010000002">
    <property type="protein sequence ID" value="MDM4014379.1"/>
    <property type="molecule type" value="Genomic_DNA"/>
</dbReference>
<proteinExistence type="predicted"/>
<gene>
    <name evidence="2" type="ORF">QTN89_02975</name>
</gene>
<sequence>MSFDCFIRFVALPGLLLSYAAGFFMLTDYSTRPAIASPIHSSGAIRSVLKEFHPDPDTVSILLFYHPQCPCTVATIRSLQRAVPLLKSPASVYAFAFYPQSEAESWIESDGTDLLRQIEGAKVVADPDGETAKLIGITTSGHCLVFEDERGIVFSGGINPLRGHEGDCPSLAQLIHCVNDAREPYTSWPIFGCTLANSQRLQ</sequence>
<accession>A0ABT7PD00</accession>
<organism evidence="2 3">
    <name type="scientific">Roseiconus lacunae</name>
    <dbReference type="NCBI Taxonomy" id="2605694"/>
    <lineage>
        <taxon>Bacteria</taxon>
        <taxon>Pseudomonadati</taxon>
        <taxon>Planctomycetota</taxon>
        <taxon>Planctomycetia</taxon>
        <taxon>Pirellulales</taxon>
        <taxon>Pirellulaceae</taxon>
        <taxon>Roseiconus</taxon>
    </lineage>
</organism>
<dbReference type="SUPFAM" id="SSF52833">
    <property type="entry name" value="Thioredoxin-like"/>
    <property type="match status" value="1"/>
</dbReference>
<keyword evidence="1" id="KW-0472">Membrane</keyword>
<evidence type="ECO:0000313" key="2">
    <source>
        <dbReference type="EMBL" id="MDM4014379.1"/>
    </source>
</evidence>
<comment type="caution">
    <text evidence="2">The sequence shown here is derived from an EMBL/GenBank/DDBJ whole genome shotgun (WGS) entry which is preliminary data.</text>
</comment>
<dbReference type="InterPro" id="IPR036249">
    <property type="entry name" value="Thioredoxin-like_sf"/>
</dbReference>
<evidence type="ECO:0000256" key="1">
    <source>
        <dbReference type="SAM" id="Phobius"/>
    </source>
</evidence>
<evidence type="ECO:0000313" key="3">
    <source>
        <dbReference type="Proteomes" id="UP001239462"/>
    </source>
</evidence>